<feature type="transmembrane region" description="Helical" evidence="2">
    <location>
        <begin position="90"/>
        <end position="114"/>
    </location>
</feature>
<reference evidence="3 4" key="1">
    <citation type="journal article" date="2018" name="Mol. Biol. Evol.">
        <title>Broad Genomic Sampling Reveals a Smut Pathogenic Ancestry of the Fungal Clade Ustilaginomycotina.</title>
        <authorList>
            <person name="Kijpornyongpan T."/>
            <person name="Mondo S.J."/>
            <person name="Barry K."/>
            <person name="Sandor L."/>
            <person name="Lee J."/>
            <person name="Lipzen A."/>
            <person name="Pangilinan J."/>
            <person name="LaButti K."/>
            <person name="Hainaut M."/>
            <person name="Henrissat B."/>
            <person name="Grigoriev I.V."/>
            <person name="Spatafora J.W."/>
            <person name="Aime M.C."/>
        </authorList>
    </citation>
    <scope>NUCLEOTIDE SEQUENCE [LARGE SCALE GENOMIC DNA]</scope>
    <source>
        <strain evidence="3 4">MCA 4186</strain>
    </source>
</reference>
<protein>
    <submittedName>
        <fullName evidence="3">Uncharacterized protein</fullName>
    </submittedName>
</protein>
<sequence length="357" mass="36948">MSFHDPYRGLKLTLLLATLLHLALIIAAGGIAINLLLSGFSYVVATNIRIDGTGQLLQLIVPFYLCLLFSLPQVALLCHLLKCAPSHKRMAVLLGASTCILCFLTLLGAALLTAGDVIQYPRLRDACARQRAQGRANKDVKGLYYTCEFAKDAKQYADRTYALIALAWLAVAVAAGMLALVAVVGWRFRKAGVKMEADSHAVERGHGEHAGTTTTANNLAAGASTTRSAEGEAQPCAMHAGSSSHGSTVYHDAGAASVNKHASLSSAHRKPAPDAVAAVAVTNADTPAPAAAAGEGEAASAPASQHLHTHTHVKHAESAAGGQAPLAADAHADADASPHHAVELPAYTVDAPTHHGS</sequence>
<dbReference type="AlphaFoldDB" id="A0A316Z412"/>
<proteinExistence type="predicted"/>
<evidence type="ECO:0000256" key="2">
    <source>
        <dbReference type="SAM" id="Phobius"/>
    </source>
</evidence>
<keyword evidence="4" id="KW-1185">Reference proteome</keyword>
<feature type="transmembrane region" description="Helical" evidence="2">
    <location>
        <begin position="161"/>
        <end position="186"/>
    </location>
</feature>
<keyword evidence="2" id="KW-1133">Transmembrane helix</keyword>
<feature type="compositionally biased region" description="Low complexity" evidence="1">
    <location>
        <begin position="318"/>
        <end position="329"/>
    </location>
</feature>
<evidence type="ECO:0000256" key="1">
    <source>
        <dbReference type="SAM" id="MobiDB-lite"/>
    </source>
</evidence>
<feature type="transmembrane region" description="Helical" evidence="2">
    <location>
        <begin position="56"/>
        <end position="78"/>
    </location>
</feature>
<keyword evidence="2" id="KW-0812">Transmembrane</keyword>
<feature type="region of interest" description="Disordered" evidence="1">
    <location>
        <begin position="287"/>
        <end position="338"/>
    </location>
</feature>
<feature type="compositionally biased region" description="Low complexity" evidence="1">
    <location>
        <begin position="212"/>
        <end position="226"/>
    </location>
</feature>
<dbReference type="Proteomes" id="UP000245946">
    <property type="component" value="Unassembled WGS sequence"/>
</dbReference>
<organism evidence="3 4">
    <name type="scientific">Tilletiopsis washingtonensis</name>
    <dbReference type="NCBI Taxonomy" id="58919"/>
    <lineage>
        <taxon>Eukaryota</taxon>
        <taxon>Fungi</taxon>
        <taxon>Dikarya</taxon>
        <taxon>Basidiomycota</taxon>
        <taxon>Ustilaginomycotina</taxon>
        <taxon>Exobasidiomycetes</taxon>
        <taxon>Entylomatales</taxon>
        <taxon>Entylomatales incertae sedis</taxon>
        <taxon>Tilletiopsis</taxon>
    </lineage>
</organism>
<keyword evidence="2" id="KW-0472">Membrane</keyword>
<dbReference type="GeneID" id="37266480"/>
<feature type="transmembrane region" description="Helical" evidence="2">
    <location>
        <begin position="12"/>
        <end position="36"/>
    </location>
</feature>
<accession>A0A316Z412</accession>
<dbReference type="EMBL" id="KZ819300">
    <property type="protein sequence ID" value="PWN96329.1"/>
    <property type="molecule type" value="Genomic_DNA"/>
</dbReference>
<evidence type="ECO:0000313" key="3">
    <source>
        <dbReference type="EMBL" id="PWN96329.1"/>
    </source>
</evidence>
<gene>
    <name evidence="3" type="ORF">FA09DRAFT_100452</name>
</gene>
<feature type="compositionally biased region" description="Low complexity" evidence="1">
    <location>
        <begin position="287"/>
        <end position="304"/>
    </location>
</feature>
<feature type="region of interest" description="Disordered" evidence="1">
    <location>
        <begin position="199"/>
        <end position="249"/>
    </location>
</feature>
<dbReference type="RefSeq" id="XP_025596608.1">
    <property type="nucleotide sequence ID" value="XM_025738934.1"/>
</dbReference>
<name>A0A316Z412_9BASI</name>
<evidence type="ECO:0000313" key="4">
    <source>
        <dbReference type="Proteomes" id="UP000245946"/>
    </source>
</evidence>
<feature type="compositionally biased region" description="Basic and acidic residues" evidence="1">
    <location>
        <begin position="199"/>
        <end position="209"/>
    </location>
</feature>